<evidence type="ECO:0000313" key="1">
    <source>
        <dbReference type="EMBL" id="MFC3969790.1"/>
    </source>
</evidence>
<dbReference type="InterPro" id="IPR010732">
    <property type="entry name" value="T6SS_TssG-like"/>
</dbReference>
<accession>A0ABV8ECQ5</accession>
<proteinExistence type="predicted"/>
<sequence>MDVTSADHQYDVLAEKLIREPDLFDPVTALRVAQAASPMGLDIVAPIGVDPAALSIGGFQRGKHRNRVRSLLASLSGPAGSLPPSYDQLIMREERQRSRSLSAFLDIFNGRLSELFADAVEKYRLGRWMRWQSHRGESGLFRILLSLGGFGTHNTIDRTDVGCDFVLRFSGLFADRARHASGLRAMLQELTGVPVQIEQFKLRWLVMPAREMSRFDQPQGLVLGVNASAGSRLRDLTGAFRIVIGPLRYADYLRFKPDSKTLGEVVAVTRLYVGPALDFDVQVILCRLDVPESQLGRAGDPPRLGWNCWTRSQPVTKDCGDAVIQARFVEAARTEIRDAS</sequence>
<dbReference type="RefSeq" id="WP_247262495.1">
    <property type="nucleotide sequence ID" value="NZ_JALJQZ010000053.1"/>
</dbReference>
<dbReference type="EMBL" id="JBHSBD010000079">
    <property type="protein sequence ID" value="MFC3969790.1"/>
    <property type="molecule type" value="Genomic_DNA"/>
</dbReference>
<evidence type="ECO:0000313" key="2">
    <source>
        <dbReference type="Proteomes" id="UP001595697"/>
    </source>
</evidence>
<comment type="caution">
    <text evidence="1">The sequence shown here is derived from an EMBL/GenBank/DDBJ whole genome shotgun (WGS) entry which is preliminary data.</text>
</comment>
<dbReference type="PANTHER" id="PTHR35564">
    <property type="match status" value="1"/>
</dbReference>
<name>A0ABV8ECQ5_9HYPH</name>
<reference evidence="2" key="1">
    <citation type="journal article" date="2019" name="Int. J. Syst. Evol. Microbiol.">
        <title>The Global Catalogue of Microorganisms (GCM) 10K type strain sequencing project: providing services to taxonomists for standard genome sequencing and annotation.</title>
        <authorList>
            <consortium name="The Broad Institute Genomics Platform"/>
            <consortium name="The Broad Institute Genome Sequencing Center for Infectious Disease"/>
            <person name="Wu L."/>
            <person name="Ma J."/>
        </authorList>
    </citation>
    <scope>NUCLEOTIDE SEQUENCE [LARGE SCALE GENOMIC DNA]</scope>
    <source>
        <strain evidence="2">TBRC 5781</strain>
    </source>
</reference>
<dbReference type="Proteomes" id="UP001595697">
    <property type="component" value="Unassembled WGS sequence"/>
</dbReference>
<protein>
    <submittedName>
        <fullName evidence="1">Type VI secretion system baseplate subunit TssG</fullName>
    </submittedName>
</protein>
<dbReference type="NCBIfam" id="TIGR03347">
    <property type="entry name" value="VI_chp_1"/>
    <property type="match status" value="1"/>
</dbReference>
<dbReference type="Pfam" id="PF06996">
    <property type="entry name" value="T6SS_TssG"/>
    <property type="match status" value="1"/>
</dbReference>
<dbReference type="PANTHER" id="PTHR35564:SF4">
    <property type="entry name" value="CYTOPLASMIC PROTEIN"/>
    <property type="match status" value="1"/>
</dbReference>
<gene>
    <name evidence="1" type="primary">tssG</name>
    <name evidence="1" type="ORF">ACFOVS_16955</name>
</gene>
<keyword evidence="2" id="KW-1185">Reference proteome</keyword>
<organism evidence="1 2">
    <name type="scientific">Rhizobium lemnae</name>
    <dbReference type="NCBI Taxonomy" id="1214924"/>
    <lineage>
        <taxon>Bacteria</taxon>
        <taxon>Pseudomonadati</taxon>
        <taxon>Pseudomonadota</taxon>
        <taxon>Alphaproteobacteria</taxon>
        <taxon>Hyphomicrobiales</taxon>
        <taxon>Rhizobiaceae</taxon>
        <taxon>Rhizobium/Agrobacterium group</taxon>
        <taxon>Rhizobium</taxon>
    </lineage>
</organism>